<dbReference type="EC" id="3.5.2.6" evidence="5"/>
<reference evidence="18" key="1">
    <citation type="submission" date="2021-02" db="EMBL/GenBank/DDBJ databases">
        <authorList>
            <person name="Nowell W R."/>
        </authorList>
    </citation>
    <scope>NUCLEOTIDE SEQUENCE</scope>
    <source>
        <strain evidence="18">Ploen Becks lab</strain>
    </source>
</reference>
<dbReference type="SUPFAM" id="SSF56281">
    <property type="entry name" value="Metallo-hydrolase/oxidoreductase"/>
    <property type="match status" value="1"/>
</dbReference>
<comment type="subcellular location">
    <subcellularLocation>
        <location evidence="3">Chromosome</location>
        <location evidence="3">Telomere</location>
    </subcellularLocation>
    <subcellularLocation>
        <location evidence="2">Nucleus</location>
    </subcellularLocation>
</comment>
<evidence type="ECO:0000256" key="8">
    <source>
        <dbReference type="ARBA" id="ARBA00022763"/>
    </source>
</evidence>
<comment type="caution">
    <text evidence="18">The sequence shown here is derived from an EMBL/GenBank/DDBJ whole genome shotgun (WGS) entry which is preliminary data.</text>
</comment>
<evidence type="ECO:0000256" key="5">
    <source>
        <dbReference type="ARBA" id="ARBA00012865"/>
    </source>
</evidence>
<protein>
    <recommendedName>
        <fullName evidence="13">5' exonuclease Apollo</fullName>
        <ecNumber evidence="5">3.5.2.6</ecNumber>
    </recommendedName>
    <alternativeName>
        <fullName evidence="14">DNA cross-link repair 1B protein</fullName>
    </alternativeName>
    <alternativeName>
        <fullName evidence="15">SNM1 homolog B</fullName>
    </alternativeName>
</protein>
<keyword evidence="10" id="KW-0779">Telomere</keyword>
<feature type="region of interest" description="Disordered" evidence="16">
    <location>
        <begin position="395"/>
        <end position="420"/>
    </location>
</feature>
<dbReference type="GO" id="GO:0006303">
    <property type="term" value="P:double-strand break repair via nonhomologous end joining"/>
    <property type="evidence" value="ECO:0007669"/>
    <property type="project" value="TreeGrafter"/>
</dbReference>
<evidence type="ECO:0000256" key="4">
    <source>
        <dbReference type="ARBA" id="ARBA00010304"/>
    </source>
</evidence>
<dbReference type="GO" id="GO:0005634">
    <property type="term" value="C:nucleus"/>
    <property type="evidence" value="ECO:0007669"/>
    <property type="project" value="UniProtKB-SubCell"/>
</dbReference>
<sequence length="705" mass="81550">MSHNTYPGYVINNTTIAVDYWPKQNQPNITHYFLTHCHTDHTKSLDSSWNISKIYCSKITKMLLMNLHQVQEEFIHDLEMNQNHIMYLDKEESVNVSLIDANHCPGAVMFLFEGYFGVVLATGDFRYDPTMFIETPLQNTEVDICYLDNTYFNPIFTHLPTRDKGLQQIIEIIEQHRSENVLFRIILKILGKEKLLIDLVDYFKIPIVLTAKRYDRLVNVLEIDKKYFITDFDETSLIFVDENSNFYKNKFLSDKKVITIEPTGLVLPNSRRNSDPNYFRVPYSDHSSYSELMSFVKKLKPKRLIPIVRKMLPNEIDTTDLSDLDKYLDKRPIKECSQKYSLLLQSTTSSRKSSRLNSLRLNETKSKSNNRISTPINSRFITVRNKATKPVKKPIEYDTPEKTTPEKHNINKMTPPTIPLSSQHRMLQANIKTNHPSKMVNTCLTPITEENRSEISIVSELEISDMTNKVTKKKKSKRLTRSKSTGSATSTKNRSQRNSINKENISENENSKWIKINDNVEVLFRDDSNDSLELSLVETSSVDSQSIETLSVDTQISESSVKIIKECFPLSKDFTNKLNPIVRLEKINLPIKTNIISEIRSEENLECKYSNSSDESIHIESTLDDNVNENCENTFDDDFNENPIISLDSNNESEHEILEDTISKKRNDCKDFLDMMSEKLKDIDVTPLELGQMISNHILESFTFD</sequence>
<keyword evidence="12" id="KW-0539">Nucleus</keyword>
<comment type="similarity">
    <text evidence="4">Belongs to the DNA repair metallo-beta-lactamase (DRMBL) family.</text>
</comment>
<evidence type="ECO:0000256" key="15">
    <source>
        <dbReference type="ARBA" id="ARBA00042738"/>
    </source>
</evidence>
<dbReference type="InterPro" id="IPR011084">
    <property type="entry name" value="DRMBL"/>
</dbReference>
<feature type="compositionally biased region" description="Basic and acidic residues" evidence="16">
    <location>
        <begin position="395"/>
        <end position="409"/>
    </location>
</feature>
<feature type="region of interest" description="Disordered" evidence="16">
    <location>
        <begin position="469"/>
        <end position="504"/>
    </location>
</feature>
<proteinExistence type="inferred from homology"/>
<keyword evidence="8" id="KW-0227">DNA damage</keyword>
<dbReference type="CDD" id="cd16273">
    <property type="entry name" value="SNM1A-1C-like_MBL-fold"/>
    <property type="match status" value="1"/>
</dbReference>
<dbReference type="Proteomes" id="UP000663879">
    <property type="component" value="Unassembled WGS sequence"/>
</dbReference>
<feature type="compositionally biased region" description="Polar residues" evidence="16">
    <location>
        <begin position="488"/>
        <end position="497"/>
    </location>
</feature>
<keyword evidence="9" id="KW-0378">Hydrolase</keyword>
<evidence type="ECO:0000313" key="18">
    <source>
        <dbReference type="EMBL" id="CAF0711833.1"/>
    </source>
</evidence>
<evidence type="ECO:0000256" key="9">
    <source>
        <dbReference type="ARBA" id="ARBA00022801"/>
    </source>
</evidence>
<keyword evidence="19" id="KW-1185">Reference proteome</keyword>
<dbReference type="GO" id="GO:0036297">
    <property type="term" value="P:interstrand cross-link repair"/>
    <property type="evidence" value="ECO:0007669"/>
    <property type="project" value="TreeGrafter"/>
</dbReference>
<dbReference type="GO" id="GO:0008800">
    <property type="term" value="F:beta-lactamase activity"/>
    <property type="evidence" value="ECO:0007669"/>
    <property type="project" value="UniProtKB-EC"/>
</dbReference>
<evidence type="ECO:0000313" key="19">
    <source>
        <dbReference type="Proteomes" id="UP000663879"/>
    </source>
</evidence>
<dbReference type="PANTHER" id="PTHR23240:SF26">
    <property type="entry name" value="5' EXONUCLEASE APOLLO"/>
    <property type="match status" value="1"/>
</dbReference>
<dbReference type="Gene3D" id="3.40.50.12650">
    <property type="match status" value="1"/>
</dbReference>
<keyword evidence="7" id="KW-0540">Nuclease</keyword>
<evidence type="ECO:0000259" key="17">
    <source>
        <dbReference type="Pfam" id="PF07522"/>
    </source>
</evidence>
<feature type="compositionally biased region" description="Low complexity" evidence="16">
    <location>
        <begin position="351"/>
        <end position="361"/>
    </location>
</feature>
<dbReference type="GO" id="GO:0000723">
    <property type="term" value="P:telomere maintenance"/>
    <property type="evidence" value="ECO:0007669"/>
    <property type="project" value="TreeGrafter"/>
</dbReference>
<evidence type="ECO:0000256" key="6">
    <source>
        <dbReference type="ARBA" id="ARBA00022454"/>
    </source>
</evidence>
<dbReference type="AlphaFoldDB" id="A0A813M5R3"/>
<dbReference type="Pfam" id="PF07522">
    <property type="entry name" value="DRMBL"/>
    <property type="match status" value="1"/>
</dbReference>
<keyword evidence="11" id="KW-0234">DNA repair</keyword>
<dbReference type="GO" id="GO:0035312">
    <property type="term" value="F:5'-3' DNA exonuclease activity"/>
    <property type="evidence" value="ECO:0007669"/>
    <property type="project" value="TreeGrafter"/>
</dbReference>
<dbReference type="EMBL" id="CAJNOC010000068">
    <property type="protein sequence ID" value="CAF0711833.1"/>
    <property type="molecule type" value="Genomic_DNA"/>
</dbReference>
<feature type="compositionally biased region" description="Polar residues" evidence="16">
    <location>
        <begin position="411"/>
        <end position="420"/>
    </location>
</feature>
<organism evidence="18 19">
    <name type="scientific">Brachionus calyciflorus</name>
    <dbReference type="NCBI Taxonomy" id="104777"/>
    <lineage>
        <taxon>Eukaryota</taxon>
        <taxon>Metazoa</taxon>
        <taxon>Spiralia</taxon>
        <taxon>Gnathifera</taxon>
        <taxon>Rotifera</taxon>
        <taxon>Eurotatoria</taxon>
        <taxon>Monogononta</taxon>
        <taxon>Pseudotrocha</taxon>
        <taxon>Ploima</taxon>
        <taxon>Brachionidae</taxon>
        <taxon>Brachionus</taxon>
    </lineage>
</organism>
<comment type="catalytic activity">
    <reaction evidence="1">
        <text>a beta-lactam + H2O = a substituted beta-amino acid</text>
        <dbReference type="Rhea" id="RHEA:20401"/>
        <dbReference type="ChEBI" id="CHEBI:15377"/>
        <dbReference type="ChEBI" id="CHEBI:35627"/>
        <dbReference type="ChEBI" id="CHEBI:140347"/>
        <dbReference type="EC" id="3.5.2.6"/>
    </reaction>
</comment>
<evidence type="ECO:0000256" key="1">
    <source>
        <dbReference type="ARBA" id="ARBA00001526"/>
    </source>
</evidence>
<evidence type="ECO:0000256" key="12">
    <source>
        <dbReference type="ARBA" id="ARBA00023242"/>
    </source>
</evidence>
<evidence type="ECO:0000256" key="16">
    <source>
        <dbReference type="SAM" id="MobiDB-lite"/>
    </source>
</evidence>
<evidence type="ECO:0000256" key="3">
    <source>
        <dbReference type="ARBA" id="ARBA00004574"/>
    </source>
</evidence>
<feature type="compositionally biased region" description="Basic residues" evidence="16">
    <location>
        <begin position="470"/>
        <end position="481"/>
    </location>
</feature>
<dbReference type="OrthoDB" id="262529at2759"/>
<evidence type="ECO:0000256" key="13">
    <source>
        <dbReference type="ARBA" id="ARBA00039555"/>
    </source>
</evidence>
<gene>
    <name evidence="18" type="ORF">OXX778_LOCUS1145</name>
</gene>
<dbReference type="Gene3D" id="3.60.15.10">
    <property type="entry name" value="Ribonuclease Z/Hydroxyacylglutathione hydrolase-like"/>
    <property type="match status" value="1"/>
</dbReference>
<evidence type="ECO:0000256" key="7">
    <source>
        <dbReference type="ARBA" id="ARBA00022722"/>
    </source>
</evidence>
<dbReference type="PANTHER" id="PTHR23240">
    <property type="entry name" value="DNA CROSS-LINK REPAIR PROTEIN PSO2/SNM1-RELATED"/>
    <property type="match status" value="1"/>
</dbReference>
<accession>A0A813M5R3</accession>
<evidence type="ECO:0000256" key="11">
    <source>
        <dbReference type="ARBA" id="ARBA00023204"/>
    </source>
</evidence>
<evidence type="ECO:0000256" key="2">
    <source>
        <dbReference type="ARBA" id="ARBA00004123"/>
    </source>
</evidence>
<keyword evidence="6" id="KW-0158">Chromosome</keyword>
<evidence type="ECO:0000256" key="10">
    <source>
        <dbReference type="ARBA" id="ARBA00022895"/>
    </source>
</evidence>
<feature type="region of interest" description="Disordered" evidence="16">
    <location>
        <begin position="351"/>
        <end position="372"/>
    </location>
</feature>
<dbReference type="InterPro" id="IPR036866">
    <property type="entry name" value="RibonucZ/Hydroxyglut_hydro"/>
</dbReference>
<feature type="domain" description="DNA repair metallo-beta-lactamase" evidence="17">
    <location>
        <begin position="255"/>
        <end position="309"/>
    </location>
</feature>
<name>A0A813M5R3_9BILA</name>
<dbReference type="GO" id="GO:0000781">
    <property type="term" value="C:chromosome, telomeric region"/>
    <property type="evidence" value="ECO:0007669"/>
    <property type="project" value="UniProtKB-SubCell"/>
</dbReference>
<dbReference type="GO" id="GO:0003684">
    <property type="term" value="F:damaged DNA binding"/>
    <property type="evidence" value="ECO:0007669"/>
    <property type="project" value="TreeGrafter"/>
</dbReference>
<evidence type="ECO:0000256" key="14">
    <source>
        <dbReference type="ARBA" id="ARBA00041693"/>
    </source>
</evidence>